<evidence type="ECO:0000256" key="13">
    <source>
        <dbReference type="PROSITE-ProRule" id="PRU00076"/>
    </source>
</evidence>
<dbReference type="InterPro" id="IPR049883">
    <property type="entry name" value="NOTCH1_EGF-like"/>
</dbReference>
<gene>
    <name evidence="19" type="ORF">FKW44_012624</name>
</gene>
<dbReference type="InterPro" id="IPR018097">
    <property type="entry name" value="EGF_Ca-bd_CS"/>
</dbReference>
<keyword evidence="2" id="KW-0880">Kelch repeat</keyword>
<reference evidence="20" key="1">
    <citation type="submission" date="2021-01" db="EMBL/GenBank/DDBJ databases">
        <title>Caligus Genome Assembly.</title>
        <authorList>
            <person name="Gallardo-Escarate C."/>
        </authorList>
    </citation>
    <scope>NUCLEOTIDE SEQUENCE [LARGE SCALE GENOMIC DNA]</scope>
</reference>
<dbReference type="InterPro" id="IPR000742">
    <property type="entry name" value="EGF"/>
</dbReference>
<dbReference type="Gene3D" id="2.60.120.290">
    <property type="entry name" value="Spermadhesin, CUB domain"/>
    <property type="match status" value="1"/>
</dbReference>
<feature type="domain" description="Laminin EGF-like" evidence="18">
    <location>
        <begin position="1679"/>
        <end position="1727"/>
    </location>
</feature>
<dbReference type="GO" id="GO:0016020">
    <property type="term" value="C:membrane"/>
    <property type="evidence" value="ECO:0007669"/>
    <property type="project" value="UniProtKB-SubCell"/>
</dbReference>
<dbReference type="PROSITE" id="PS00022">
    <property type="entry name" value="EGF_1"/>
    <property type="match status" value="1"/>
</dbReference>
<evidence type="ECO:0000259" key="17">
    <source>
        <dbReference type="PROSITE" id="PS50026"/>
    </source>
</evidence>
<keyword evidence="12 14" id="KW-0424">Laminin EGF-like domain</keyword>
<dbReference type="Pfam" id="PF24973">
    <property type="entry name" value="EGF_LMN_ATRN"/>
    <property type="match status" value="1"/>
</dbReference>
<feature type="disulfide bond" evidence="14">
    <location>
        <begin position="1699"/>
        <end position="1708"/>
    </location>
</feature>
<dbReference type="CDD" id="cd00055">
    <property type="entry name" value="EGF_Lam"/>
    <property type="match status" value="1"/>
</dbReference>
<name>A0A7T8HJM0_CALRO</name>
<organism evidence="19 20">
    <name type="scientific">Caligus rogercresseyi</name>
    <name type="common">Sea louse</name>
    <dbReference type="NCBI Taxonomy" id="217165"/>
    <lineage>
        <taxon>Eukaryota</taxon>
        <taxon>Metazoa</taxon>
        <taxon>Ecdysozoa</taxon>
        <taxon>Arthropoda</taxon>
        <taxon>Crustacea</taxon>
        <taxon>Multicrustacea</taxon>
        <taxon>Hexanauplia</taxon>
        <taxon>Copepoda</taxon>
        <taxon>Siphonostomatoida</taxon>
        <taxon>Caligidae</taxon>
        <taxon>Caligus</taxon>
    </lineage>
</organism>
<comment type="subcellular location">
    <subcellularLocation>
        <location evidence="1">Membrane</location>
        <topology evidence="1">Single-pass type I membrane protein</topology>
    </subcellularLocation>
</comment>
<keyword evidence="10 14" id="KW-1015">Disulfide bond</keyword>
<sequence>LVADLARFSRLSDRTWVFDLRHRKWSELHSGGKKEKPPERAYHAAVVVGDYMVIFGGYSHRHNLVEACYDKEIYFYHLGCHTWVSKNILDKGTVEHRKYPGQVGLFGSAIALKEPNIIVYSGGYRGSVSGRVWAFTFPLELSVPNNKHICPQYGMRLVLQHGCLLPKDLHGELQQQPPRQLLPRDMPRSQDCYSCVLHGRSPKQEPNVVDQLRLRECGWCVHSQSCLPRYATPDPCSLERKIKRDSAAKLTSHQQCTRENFMSGITLFKYSHPPNATYPDFVSIINKTEAEFVPFLNEVLPSSRRRGEEQYVLRIRGSVHVPHATYSSSSYSLNGSSDEDKNQEERYLLPCVRNAAQMLLLLSPRSTGKLRTIINGTSFTTTSCRNNLKWPESGSPIILRPGTSYQVDFSATASLDSSMVLKGFFQPPLELSLKSGIDDEQIIPQVFDKDFLRPFRGNGSCVQYSNCLTCTADTLCGWCSGPGTCLARGDGNLEKSCRNQLLTLDSSQCIHCSSHIYCETCSSDPNCEYRNRDSHCVRRGSSLRITKEEKIAVWDPSECPEPCSSRETCSECLGEPGRCVWCAETQECFLFSVYTSEYRYGRCREWFDRTNFYHQSQDSPEEPPINMCSTCSNFSKCSDCIQSLGCGWCYDPENPVQGTCSGGTFLNSSDGLCSSSSSSWAYSSCPDVDECSLGLDNCHGNATCRNLPGSFSCECKRGFLGDGVSECSRTCYEDCVQGDCVQLSPEDFQCECHLGWTGVDCSLTAAAMDTPVARVALESAMSASTTRPGRTVTSVGRAALAMRVEVAACLVSAMGTRMLILGSVIHNPEAATARISRLESPARHVSRNTLEIHQMVGNAITPALHGNILQSRANFAADAPPKVKSGSFGSYGGNLSIERDCLWIIGSSSESPVNLMVESLNVSCSENSVYIYDGLPPFISSPDSSILGIICNEDGYQPNKTFIARSGRLSIYYQRSEDPNQGFNASFTRPEECLEECEISQICPNNCSMIGECIRSVCVCPLGTGSDDCSLELPSFTSTRSGHSFRFGHSMDIDLEETLWIYGGSSGINVLNDIRPSIRGTAHGSESRFEAKSPSLRTHHLDDFWSFDVITRRWKAMTSPLVALAGHSLSLNPDVARFILIGGVSAFRGFNDKVLEYNPLSETWDEFETTGFSPLAAGGIYGHSVVYHEGRFYVYGGVSFYLGKVEVSDRLFSLDYASRFWSLHEPFINVRHSSFPLAFHAAVTTPDVMIAMGGDPAHSCSSISSVRPGPSSAMMRAFAVYWVSLPPWGRVLGSVRRLDVPNDFCRVYDRKKYICKFTTSCSYCSVFDTTSGSNSSFCYSKTRGKEPTECRNFSEGIKESNDGFNCHEMKPECRDYYSCGTCTSFGCRWCSGCNRGQCVHKEADCGLELLCNLKPKEVLESAQCPEMICSASDCETCTAKPDCVWTRKVHKSGEQKRKVNGSPIYDWNCEQRRVLEHGLFFLKKYSRSGVKSLSEERDCPAPCTSYKPVSPVFPARVPLVKRARGVPLSELFAPALYGGHLWTCSEASLRENCKACLQRSDCGWCSYSESHLSGMGSCLRSEEDRLCQASSLNSSDWHYALCPPEDECSNGHHDCDPESEVCIDTEGSYACVCNEGYEAQEGKGCQPICDQGCMHGDCVKPGVCQCHFSFVGDDCSKECLCNGHSECAGPDHLDVCSLCRNNTMGAHCEKCARFYVGDPRNGGSCISCYDFCNTHSNYCFNAFHLDKLNVTEDFQLILDDRSLQRMSKSIESGPREESETVCVNCQDFTRGRKCEDCLDRHFRGTLNKRSDCRPCWCNGHGNTCNKITGANCLCYNNTLSDLHKCARLSLYGTEPSSCFKYQCSLCNEYFLGQPENGHQCYRVMTVDTEHCFDPDSKFQCDIGSSALKLGQATFFAVQPKFMNVDIRIVIDVSLGEVDVYLAPDSQIFVVENDPKTWHHNVSFDPRYGLYTFSQQGGEGLQGRSNRSAPQLVSNLSDANIVFRLLQKDITTQELSFIKIEETETVLIAKGLRNRLVISLPEANHDLRTTRFHIVIVGRGLYFRQDQLHIDLFVFFSVFFSCFFLFLSFCVLMWKCKILSDLRVEMMHMAQRPFTKFLIILNRQEDSSNRNAAAFLPPPALGVEADGMDTEKSRTRATTLISTHIFRLRWKISRTGTPRGWATHYSHCTRAIPLRWEKQVS</sequence>
<dbReference type="PANTHER" id="PTHR46093:SF16">
    <property type="entry name" value="MULTIPLE EGF-LIKE-DOMAINS 8"/>
    <property type="match status" value="1"/>
</dbReference>
<dbReference type="InterPro" id="IPR016201">
    <property type="entry name" value="PSI"/>
</dbReference>
<dbReference type="SMART" id="SM00181">
    <property type="entry name" value="EGF"/>
    <property type="match status" value="6"/>
</dbReference>
<proteinExistence type="predicted"/>
<dbReference type="CDD" id="cd00054">
    <property type="entry name" value="EGF_CA"/>
    <property type="match status" value="1"/>
</dbReference>
<feature type="non-terminal residue" evidence="19">
    <location>
        <position position="1"/>
    </location>
</feature>
<dbReference type="Pfam" id="PF12947">
    <property type="entry name" value="EGF_3"/>
    <property type="match status" value="1"/>
</dbReference>
<dbReference type="PROSITE" id="PS01186">
    <property type="entry name" value="EGF_2"/>
    <property type="match status" value="3"/>
</dbReference>
<dbReference type="Pfam" id="PF01437">
    <property type="entry name" value="PSI"/>
    <property type="match status" value="1"/>
</dbReference>
<evidence type="ECO:0000256" key="5">
    <source>
        <dbReference type="ARBA" id="ARBA00022729"/>
    </source>
</evidence>
<evidence type="ECO:0000256" key="11">
    <source>
        <dbReference type="ARBA" id="ARBA00023180"/>
    </source>
</evidence>
<evidence type="ECO:0000256" key="6">
    <source>
        <dbReference type="ARBA" id="ARBA00022737"/>
    </source>
</evidence>
<dbReference type="InterPro" id="IPR000859">
    <property type="entry name" value="CUB_dom"/>
</dbReference>
<dbReference type="Gene3D" id="2.120.10.80">
    <property type="entry name" value="Kelch-type beta propeller"/>
    <property type="match status" value="2"/>
</dbReference>
<feature type="transmembrane region" description="Helical" evidence="15">
    <location>
        <begin position="2071"/>
        <end position="2093"/>
    </location>
</feature>
<evidence type="ECO:0008006" key="21">
    <source>
        <dbReference type="Google" id="ProtNLM"/>
    </source>
</evidence>
<dbReference type="InterPro" id="IPR002049">
    <property type="entry name" value="LE_dom"/>
</dbReference>
<evidence type="ECO:0000256" key="2">
    <source>
        <dbReference type="ARBA" id="ARBA00022441"/>
    </source>
</evidence>
<dbReference type="SUPFAM" id="SSF57196">
    <property type="entry name" value="EGF/Laminin"/>
    <property type="match status" value="3"/>
</dbReference>
<evidence type="ECO:0000256" key="15">
    <source>
        <dbReference type="SAM" id="Phobius"/>
    </source>
</evidence>
<dbReference type="GO" id="GO:0048731">
    <property type="term" value="P:system development"/>
    <property type="evidence" value="ECO:0007669"/>
    <property type="project" value="UniProtKB-ARBA"/>
</dbReference>
<evidence type="ECO:0000256" key="9">
    <source>
        <dbReference type="ARBA" id="ARBA00023136"/>
    </source>
</evidence>
<dbReference type="PROSITE" id="PS50027">
    <property type="entry name" value="EGF_LAM_2"/>
    <property type="match status" value="1"/>
</dbReference>
<dbReference type="InterPro" id="IPR002165">
    <property type="entry name" value="Plexin_repeat"/>
</dbReference>
<dbReference type="PROSITE" id="PS01187">
    <property type="entry name" value="EGF_CA"/>
    <property type="match status" value="1"/>
</dbReference>
<evidence type="ECO:0000313" key="20">
    <source>
        <dbReference type="Proteomes" id="UP000595437"/>
    </source>
</evidence>
<dbReference type="SUPFAM" id="SSF49854">
    <property type="entry name" value="Spermadhesin, CUB domain"/>
    <property type="match status" value="1"/>
</dbReference>
<feature type="domain" description="EGF-like" evidence="17">
    <location>
        <begin position="1604"/>
        <end position="1646"/>
    </location>
</feature>
<evidence type="ECO:0000256" key="1">
    <source>
        <dbReference type="ARBA" id="ARBA00004479"/>
    </source>
</evidence>
<evidence type="ECO:0000256" key="7">
    <source>
        <dbReference type="ARBA" id="ARBA00022837"/>
    </source>
</evidence>
<dbReference type="FunFam" id="2.10.25.10:FF:000202">
    <property type="entry name" value="Multiple epidermal growth factor-like domains 8"/>
    <property type="match status" value="1"/>
</dbReference>
<dbReference type="Pfam" id="PF24981">
    <property type="entry name" value="Beta-prop_ATRN-LZTR1"/>
    <property type="match status" value="2"/>
</dbReference>
<keyword evidence="6" id="KW-0677">Repeat</keyword>
<dbReference type="Pfam" id="PF07645">
    <property type="entry name" value="EGF_CA"/>
    <property type="match status" value="1"/>
</dbReference>
<keyword evidence="3 13" id="KW-0245">EGF-like domain</keyword>
<dbReference type="InterPro" id="IPR000152">
    <property type="entry name" value="EGF-type_Asp/Asn_hydroxyl_site"/>
</dbReference>
<dbReference type="PROSITE" id="PS01180">
    <property type="entry name" value="CUB"/>
    <property type="match status" value="1"/>
</dbReference>
<dbReference type="SMART" id="SM00423">
    <property type="entry name" value="PSI"/>
    <property type="match status" value="5"/>
</dbReference>
<evidence type="ECO:0000259" key="16">
    <source>
        <dbReference type="PROSITE" id="PS01180"/>
    </source>
</evidence>
<comment type="caution">
    <text evidence="13">Lacks conserved residue(s) required for the propagation of feature annotation.</text>
</comment>
<accession>A0A7T8HJM0</accession>
<dbReference type="OrthoDB" id="263283at2759"/>
<keyword evidence="11" id="KW-0325">Glycoprotein</keyword>
<dbReference type="GO" id="GO:0005509">
    <property type="term" value="F:calcium ion binding"/>
    <property type="evidence" value="ECO:0007669"/>
    <property type="project" value="InterPro"/>
</dbReference>
<feature type="disulfide bond" evidence="14">
    <location>
        <begin position="1711"/>
        <end position="1725"/>
    </location>
</feature>
<evidence type="ECO:0000256" key="12">
    <source>
        <dbReference type="ARBA" id="ARBA00023292"/>
    </source>
</evidence>
<evidence type="ECO:0000259" key="18">
    <source>
        <dbReference type="PROSITE" id="PS50027"/>
    </source>
</evidence>
<dbReference type="InterPro" id="IPR056737">
    <property type="entry name" value="Beta-prop_ATRN-MKLN-like"/>
</dbReference>
<evidence type="ECO:0000313" key="19">
    <source>
        <dbReference type="EMBL" id="QQP51302.1"/>
    </source>
</evidence>
<dbReference type="InterPro" id="IPR035914">
    <property type="entry name" value="Sperma_CUB_dom_sf"/>
</dbReference>
<dbReference type="InterPro" id="IPR001881">
    <property type="entry name" value="EGF-like_Ca-bd_dom"/>
</dbReference>
<dbReference type="PROSITE" id="PS01248">
    <property type="entry name" value="EGF_LAM_1"/>
    <property type="match status" value="2"/>
</dbReference>
<dbReference type="EMBL" id="CP045897">
    <property type="protein sequence ID" value="QQP51302.1"/>
    <property type="molecule type" value="Genomic_DNA"/>
</dbReference>
<keyword evidence="7" id="KW-0106">Calcium</keyword>
<dbReference type="Gene3D" id="2.10.25.10">
    <property type="entry name" value="Laminin"/>
    <property type="match status" value="4"/>
</dbReference>
<evidence type="ECO:0000256" key="10">
    <source>
        <dbReference type="ARBA" id="ARBA00023157"/>
    </source>
</evidence>
<dbReference type="InterPro" id="IPR056863">
    <property type="entry name" value="LMN_ATRN_NET-like_EGF"/>
</dbReference>
<evidence type="ECO:0000256" key="4">
    <source>
        <dbReference type="ARBA" id="ARBA00022692"/>
    </source>
</evidence>
<keyword evidence="8 15" id="KW-1133">Transmembrane helix</keyword>
<dbReference type="SMART" id="SM00179">
    <property type="entry name" value="EGF_CA"/>
    <property type="match status" value="3"/>
</dbReference>
<dbReference type="InterPro" id="IPR015915">
    <property type="entry name" value="Kelch-typ_b-propeller"/>
</dbReference>
<keyword evidence="5" id="KW-0732">Signal</keyword>
<keyword evidence="9 15" id="KW-0472">Membrane</keyword>
<dbReference type="SUPFAM" id="SSF117281">
    <property type="entry name" value="Kelch motif"/>
    <property type="match status" value="2"/>
</dbReference>
<dbReference type="GO" id="GO:0048513">
    <property type="term" value="P:animal organ development"/>
    <property type="evidence" value="ECO:0007669"/>
    <property type="project" value="UniProtKB-ARBA"/>
</dbReference>
<dbReference type="PROSITE" id="PS50026">
    <property type="entry name" value="EGF_3"/>
    <property type="match status" value="2"/>
</dbReference>
<evidence type="ECO:0000256" key="8">
    <source>
        <dbReference type="ARBA" id="ARBA00022989"/>
    </source>
</evidence>
<dbReference type="Proteomes" id="UP000595437">
    <property type="component" value="Chromosome 8"/>
</dbReference>
<keyword evidence="20" id="KW-1185">Reference proteome</keyword>
<dbReference type="SMART" id="SM00180">
    <property type="entry name" value="EGF_Lam"/>
    <property type="match status" value="2"/>
</dbReference>
<feature type="domain" description="CUB" evidence="16">
    <location>
        <begin position="865"/>
        <end position="990"/>
    </location>
</feature>
<protein>
    <recommendedName>
        <fullName evidence="21">Multiple epidermal growth factor-like domains protein 8</fullName>
    </recommendedName>
</protein>
<feature type="domain" description="EGF-like" evidence="17">
    <location>
        <begin position="687"/>
        <end position="728"/>
    </location>
</feature>
<dbReference type="PROSITE" id="PS00010">
    <property type="entry name" value="ASX_HYDROXYL"/>
    <property type="match status" value="2"/>
</dbReference>
<dbReference type="CDD" id="cd00041">
    <property type="entry name" value="CUB"/>
    <property type="match status" value="1"/>
</dbReference>
<keyword evidence="4 15" id="KW-0812">Transmembrane</keyword>
<evidence type="ECO:0000256" key="14">
    <source>
        <dbReference type="PROSITE-ProRule" id="PRU00460"/>
    </source>
</evidence>
<evidence type="ECO:0000256" key="3">
    <source>
        <dbReference type="ARBA" id="ARBA00022536"/>
    </source>
</evidence>
<dbReference type="PANTHER" id="PTHR46093">
    <property type="entry name" value="ACYL-COA-BINDING DOMAIN-CONTAINING PROTEIN 5"/>
    <property type="match status" value="1"/>
</dbReference>
<dbReference type="InterPro" id="IPR024731">
    <property type="entry name" value="NELL2-like_EGF"/>
</dbReference>